<dbReference type="PANTHER" id="PTHR30055:SF234">
    <property type="entry name" value="HTH-TYPE TRANSCRIPTIONAL REGULATOR BETI"/>
    <property type="match status" value="1"/>
</dbReference>
<dbReference type="SUPFAM" id="SSF46689">
    <property type="entry name" value="Homeodomain-like"/>
    <property type="match status" value="1"/>
</dbReference>
<dbReference type="InterPro" id="IPR009057">
    <property type="entry name" value="Homeodomain-like_sf"/>
</dbReference>
<organism evidence="6 7">
    <name type="scientific">Nonomuraea diastatica</name>
    <dbReference type="NCBI Taxonomy" id="1848329"/>
    <lineage>
        <taxon>Bacteria</taxon>
        <taxon>Bacillati</taxon>
        <taxon>Actinomycetota</taxon>
        <taxon>Actinomycetes</taxon>
        <taxon>Streptosporangiales</taxon>
        <taxon>Streptosporangiaceae</taxon>
        <taxon>Nonomuraea</taxon>
    </lineage>
</organism>
<dbReference type="OrthoDB" id="3784817at2"/>
<dbReference type="PANTHER" id="PTHR30055">
    <property type="entry name" value="HTH-TYPE TRANSCRIPTIONAL REGULATOR RUTR"/>
    <property type="match status" value="1"/>
</dbReference>
<dbReference type="Proteomes" id="UP000294543">
    <property type="component" value="Unassembled WGS sequence"/>
</dbReference>
<dbReference type="GO" id="GO:0003700">
    <property type="term" value="F:DNA-binding transcription factor activity"/>
    <property type="evidence" value="ECO:0007669"/>
    <property type="project" value="TreeGrafter"/>
</dbReference>
<proteinExistence type="predicted"/>
<dbReference type="RefSeq" id="WP_132506201.1">
    <property type="nucleotide sequence ID" value="NZ_SMKP01000015.1"/>
</dbReference>
<feature type="domain" description="HTH tetR-type" evidence="5">
    <location>
        <begin position="4"/>
        <end position="64"/>
    </location>
</feature>
<dbReference type="EMBL" id="SMKP01000015">
    <property type="protein sequence ID" value="TDD23871.1"/>
    <property type="molecule type" value="Genomic_DNA"/>
</dbReference>
<dbReference type="InterPro" id="IPR036271">
    <property type="entry name" value="Tet_transcr_reg_TetR-rel_C_sf"/>
</dbReference>
<protein>
    <submittedName>
        <fullName evidence="6">TetR/AcrR family transcriptional regulator</fullName>
    </submittedName>
</protein>
<reference evidence="6 7" key="1">
    <citation type="submission" date="2019-03" db="EMBL/GenBank/DDBJ databases">
        <title>Draft genome sequences of novel Actinobacteria.</title>
        <authorList>
            <person name="Sahin N."/>
            <person name="Ay H."/>
            <person name="Saygin H."/>
        </authorList>
    </citation>
    <scope>NUCLEOTIDE SEQUENCE [LARGE SCALE GENOMIC DNA]</scope>
    <source>
        <strain evidence="6 7">KC712</strain>
    </source>
</reference>
<keyword evidence="1" id="KW-0805">Transcription regulation</keyword>
<dbReference type="Gene3D" id="1.10.357.10">
    <property type="entry name" value="Tetracycline Repressor, domain 2"/>
    <property type="match status" value="1"/>
</dbReference>
<evidence type="ECO:0000256" key="1">
    <source>
        <dbReference type="ARBA" id="ARBA00023015"/>
    </source>
</evidence>
<dbReference type="PROSITE" id="PS50977">
    <property type="entry name" value="HTH_TETR_2"/>
    <property type="match status" value="1"/>
</dbReference>
<dbReference type="AlphaFoldDB" id="A0A4R4X162"/>
<evidence type="ECO:0000313" key="6">
    <source>
        <dbReference type="EMBL" id="TDD23871.1"/>
    </source>
</evidence>
<dbReference type="GO" id="GO:0000976">
    <property type="term" value="F:transcription cis-regulatory region binding"/>
    <property type="evidence" value="ECO:0007669"/>
    <property type="project" value="TreeGrafter"/>
</dbReference>
<keyword evidence="3" id="KW-0804">Transcription</keyword>
<evidence type="ECO:0000313" key="7">
    <source>
        <dbReference type="Proteomes" id="UP000294543"/>
    </source>
</evidence>
<feature type="DNA-binding region" description="H-T-H motif" evidence="4">
    <location>
        <begin position="27"/>
        <end position="46"/>
    </location>
</feature>
<evidence type="ECO:0000256" key="4">
    <source>
        <dbReference type="PROSITE-ProRule" id="PRU00335"/>
    </source>
</evidence>
<accession>A0A4R4X162</accession>
<name>A0A4R4X162_9ACTN</name>
<dbReference type="SUPFAM" id="SSF48498">
    <property type="entry name" value="Tetracyclin repressor-like, C-terminal domain"/>
    <property type="match status" value="1"/>
</dbReference>
<dbReference type="Pfam" id="PF00440">
    <property type="entry name" value="TetR_N"/>
    <property type="match status" value="1"/>
</dbReference>
<evidence type="ECO:0000259" key="5">
    <source>
        <dbReference type="PROSITE" id="PS50977"/>
    </source>
</evidence>
<comment type="caution">
    <text evidence="6">The sequence shown here is derived from an EMBL/GenBank/DDBJ whole genome shotgun (WGS) entry which is preliminary data.</text>
</comment>
<keyword evidence="7" id="KW-1185">Reference proteome</keyword>
<dbReference type="Gene3D" id="1.10.10.60">
    <property type="entry name" value="Homeodomain-like"/>
    <property type="match status" value="1"/>
</dbReference>
<dbReference type="InterPro" id="IPR001647">
    <property type="entry name" value="HTH_TetR"/>
</dbReference>
<gene>
    <name evidence="6" type="ORF">E1294_07680</name>
</gene>
<evidence type="ECO:0000256" key="3">
    <source>
        <dbReference type="ARBA" id="ARBA00023163"/>
    </source>
</evidence>
<keyword evidence="2 4" id="KW-0238">DNA-binding</keyword>
<dbReference type="InterPro" id="IPR050109">
    <property type="entry name" value="HTH-type_TetR-like_transc_reg"/>
</dbReference>
<dbReference type="PRINTS" id="PR00455">
    <property type="entry name" value="HTHTETR"/>
</dbReference>
<sequence>MASSNKRDAILDAAADLLAREGRDAVSTRAVCKAAGVQAPILYRLFGDKQGLLDAVASRGLTSYIAEKRRITPSEDPLDDLRRGWDAHVGFGLAEPALYSLIYGSPRPGAEPEGAKQAAEILAGLVHRVALAGRLRVPEERAARVVHAAGRGTTLALIATSEAERDMEAARIVREAVIHAISEPAPAAASTRAGDDVVAGAITLKAALGDLKVLSPSESRLLGDWLDRIIEG</sequence>
<evidence type="ECO:0000256" key="2">
    <source>
        <dbReference type="ARBA" id="ARBA00023125"/>
    </source>
</evidence>